<comment type="similarity">
    <text evidence="3 11">Belongs to the PNP/MTAP phosphorylase family.</text>
</comment>
<comment type="pathway">
    <text evidence="2 11">Purine metabolism; purine nucleoside salvage.</text>
</comment>
<dbReference type="PANTHER" id="PTHR11904:SF9">
    <property type="entry name" value="PURINE NUCLEOSIDE PHOSPHORYLASE-RELATED"/>
    <property type="match status" value="1"/>
</dbReference>
<keyword evidence="8 11" id="KW-0808">Transferase</keyword>
<dbReference type="GO" id="GO:0005737">
    <property type="term" value="C:cytoplasm"/>
    <property type="evidence" value="ECO:0007669"/>
    <property type="project" value="TreeGrafter"/>
</dbReference>
<reference evidence="14" key="1">
    <citation type="journal article" date="2014" name="Int. J. Syst. Evol. Microbiol.">
        <title>Complete genome sequence of Corynebacterium casei LMG S-19264T (=DSM 44701T), isolated from a smear-ripened cheese.</title>
        <authorList>
            <consortium name="US DOE Joint Genome Institute (JGI-PGF)"/>
            <person name="Walter F."/>
            <person name="Albersmeier A."/>
            <person name="Kalinowski J."/>
            <person name="Ruckert C."/>
        </authorList>
    </citation>
    <scope>NUCLEOTIDE SEQUENCE</scope>
    <source>
        <strain evidence="14">CGMCC 1.15085</strain>
    </source>
</reference>
<dbReference type="Pfam" id="PF01048">
    <property type="entry name" value="PNP_UDP_1"/>
    <property type="match status" value="1"/>
</dbReference>
<evidence type="ECO:0000256" key="1">
    <source>
        <dbReference type="ARBA" id="ARBA00002678"/>
    </source>
</evidence>
<dbReference type="InterPro" id="IPR035994">
    <property type="entry name" value="Nucleoside_phosphorylase_sf"/>
</dbReference>
<evidence type="ECO:0000313" key="14">
    <source>
        <dbReference type="EMBL" id="GGB38432.1"/>
    </source>
</evidence>
<feature type="binding site" evidence="12">
    <location>
        <position position="68"/>
    </location>
    <ligand>
        <name>phosphate</name>
        <dbReference type="ChEBI" id="CHEBI:43474"/>
    </ligand>
</feature>
<dbReference type="NCBIfam" id="TIGR01698">
    <property type="entry name" value="PUNP"/>
    <property type="match status" value="1"/>
</dbReference>
<feature type="binding site" evidence="12">
    <location>
        <position position="210"/>
    </location>
    <ligand>
        <name>phosphate</name>
        <dbReference type="ChEBI" id="CHEBI:43474"/>
    </ligand>
</feature>
<dbReference type="PIRSF" id="PIRSF000477">
    <property type="entry name" value="PurNPase"/>
    <property type="match status" value="1"/>
</dbReference>
<dbReference type="InterPro" id="IPR011269">
    <property type="entry name" value="PUNP"/>
</dbReference>
<dbReference type="Gene3D" id="3.40.50.1580">
    <property type="entry name" value="Nucleoside phosphorylase domain"/>
    <property type="match status" value="1"/>
</dbReference>
<evidence type="ECO:0000256" key="6">
    <source>
        <dbReference type="ARBA" id="ARBA00013834"/>
    </source>
</evidence>
<reference evidence="14" key="2">
    <citation type="submission" date="2020-09" db="EMBL/GenBank/DDBJ databases">
        <authorList>
            <person name="Sun Q."/>
            <person name="Zhou Y."/>
        </authorList>
    </citation>
    <scope>NUCLEOTIDE SEQUENCE</scope>
    <source>
        <strain evidence="14">CGMCC 1.15085</strain>
    </source>
</reference>
<evidence type="ECO:0000259" key="13">
    <source>
        <dbReference type="Pfam" id="PF01048"/>
    </source>
</evidence>
<feature type="domain" description="Nucleoside phosphorylase" evidence="13">
    <location>
        <begin position="30"/>
        <end position="267"/>
    </location>
</feature>
<evidence type="ECO:0000256" key="3">
    <source>
        <dbReference type="ARBA" id="ARBA00006751"/>
    </source>
</evidence>
<comment type="subunit">
    <text evidence="4">Homotrimer.</text>
</comment>
<feature type="binding site" evidence="12">
    <location>
        <position position="233"/>
    </location>
    <ligand>
        <name>a purine D-ribonucleoside</name>
        <dbReference type="ChEBI" id="CHEBI:142355"/>
    </ligand>
</feature>
<evidence type="ECO:0000256" key="5">
    <source>
        <dbReference type="ARBA" id="ARBA00011886"/>
    </source>
</evidence>
<comment type="caution">
    <text evidence="14">The sequence shown here is derived from an EMBL/GenBank/DDBJ whole genome shotgun (WGS) entry which is preliminary data.</text>
</comment>
<dbReference type="PANTHER" id="PTHR11904">
    <property type="entry name" value="METHYLTHIOADENOSINE/PURINE NUCLEOSIDE PHOSPHORYLASE"/>
    <property type="match status" value="1"/>
</dbReference>
<proteinExistence type="inferred from homology"/>
<evidence type="ECO:0000256" key="2">
    <source>
        <dbReference type="ARBA" id="ARBA00005058"/>
    </source>
</evidence>
<dbReference type="AlphaFoldDB" id="A0A916WXZ2"/>
<evidence type="ECO:0000256" key="10">
    <source>
        <dbReference type="ARBA" id="ARBA00048556"/>
    </source>
</evidence>
<keyword evidence="15" id="KW-1185">Reference proteome</keyword>
<feature type="binding site" evidence="12">
    <location>
        <position position="122"/>
    </location>
    <ligand>
        <name>phosphate</name>
        <dbReference type="ChEBI" id="CHEBI:43474"/>
    </ligand>
</feature>
<evidence type="ECO:0000256" key="7">
    <source>
        <dbReference type="ARBA" id="ARBA00022676"/>
    </source>
</evidence>
<dbReference type="NCBIfam" id="TIGR01697">
    <property type="entry name" value="PNPH-PUNA-XAPA"/>
    <property type="match status" value="1"/>
</dbReference>
<keyword evidence="7 11" id="KW-0328">Glycosyltransferase</keyword>
<dbReference type="NCBIfam" id="NF006054">
    <property type="entry name" value="PRK08202.1"/>
    <property type="match status" value="1"/>
</dbReference>
<feature type="binding site" evidence="12">
    <location>
        <begin position="90"/>
        <end position="92"/>
    </location>
    <ligand>
        <name>phosphate</name>
        <dbReference type="ChEBI" id="CHEBI:43474"/>
    </ligand>
</feature>
<evidence type="ECO:0000256" key="12">
    <source>
        <dbReference type="PIRSR" id="PIRSR000477-2"/>
    </source>
</evidence>
<dbReference type="CDD" id="cd09009">
    <property type="entry name" value="PNP-EcPNPII_like"/>
    <property type="match status" value="1"/>
</dbReference>
<dbReference type="GO" id="GO:0009116">
    <property type="term" value="P:nucleoside metabolic process"/>
    <property type="evidence" value="ECO:0007669"/>
    <property type="project" value="UniProtKB-UniRule"/>
</dbReference>
<evidence type="ECO:0000256" key="8">
    <source>
        <dbReference type="ARBA" id="ARBA00022679"/>
    </source>
</evidence>
<feature type="binding site" evidence="12">
    <location>
        <position position="36"/>
    </location>
    <ligand>
        <name>phosphate</name>
        <dbReference type="ChEBI" id="CHEBI:43474"/>
    </ligand>
</feature>
<dbReference type="InterPro" id="IPR000845">
    <property type="entry name" value="Nucleoside_phosphorylase_d"/>
</dbReference>
<evidence type="ECO:0000256" key="4">
    <source>
        <dbReference type="ARBA" id="ARBA00011233"/>
    </source>
</evidence>
<organism evidence="14 15">
    <name type="scientific">Flexivirga endophytica</name>
    <dbReference type="NCBI Taxonomy" id="1849103"/>
    <lineage>
        <taxon>Bacteria</taxon>
        <taxon>Bacillati</taxon>
        <taxon>Actinomycetota</taxon>
        <taxon>Actinomycetes</taxon>
        <taxon>Micrococcales</taxon>
        <taxon>Dermacoccaceae</taxon>
        <taxon>Flexivirga</taxon>
    </lineage>
</organism>
<dbReference type="SUPFAM" id="SSF53167">
    <property type="entry name" value="Purine and uridine phosphorylases"/>
    <property type="match status" value="1"/>
</dbReference>
<comment type="catalytic activity">
    <reaction evidence="10">
        <text>a purine 2'-deoxy-D-ribonucleoside + phosphate = a purine nucleobase + 2-deoxy-alpha-D-ribose 1-phosphate</text>
        <dbReference type="Rhea" id="RHEA:36431"/>
        <dbReference type="ChEBI" id="CHEBI:26386"/>
        <dbReference type="ChEBI" id="CHEBI:43474"/>
        <dbReference type="ChEBI" id="CHEBI:57259"/>
        <dbReference type="ChEBI" id="CHEBI:142361"/>
        <dbReference type="EC" id="2.4.2.1"/>
    </reaction>
</comment>
<dbReference type="EC" id="2.4.2.1" evidence="5 11"/>
<evidence type="ECO:0000256" key="11">
    <source>
        <dbReference type="PIRNR" id="PIRNR000477"/>
    </source>
</evidence>
<dbReference type="EMBL" id="BMHI01000005">
    <property type="protein sequence ID" value="GGB38432.1"/>
    <property type="molecule type" value="Genomic_DNA"/>
</dbReference>
<dbReference type="Proteomes" id="UP000636793">
    <property type="component" value="Unassembled WGS sequence"/>
</dbReference>
<protein>
    <recommendedName>
        <fullName evidence="6 11">Purine nucleoside phosphorylase</fullName>
        <ecNumber evidence="5 11">2.4.2.1</ecNumber>
    </recommendedName>
    <alternativeName>
        <fullName evidence="9 11">Inosine-guanosine phosphorylase</fullName>
    </alternativeName>
</protein>
<sequence>MADPATDPFDVARDAAAIIAERTGTPRHDIALVLGSGWGEAADRIGETLATVDNADVPGFAAAAVAGHSSAMRSIAIGDTGARALVFGTRTHFYEGKGVRSVVHGVRTAAAAGCHTIVLTNGCGGLDRSWGPGTPVLIRDQINLTAHSPIEGANFVDVTDLYTPRLRDIAHTVDPSLDEGVYAQFRGPQYETPAEVKMAGILGADLVGMSTALEAIAARQAGLDVLGVSLVTNLAAGISDQPLSHQEVIEAGRAAAERCGQLLADVVGRIASEGRPA</sequence>
<name>A0A916WXZ2_9MICO</name>
<dbReference type="InterPro" id="IPR011268">
    <property type="entry name" value="Purine_phosphorylase"/>
</dbReference>
<dbReference type="GO" id="GO:0004731">
    <property type="term" value="F:purine-nucleoside phosphorylase activity"/>
    <property type="evidence" value="ECO:0007669"/>
    <property type="project" value="UniProtKB-UniRule"/>
</dbReference>
<feature type="binding site" evidence="12">
    <location>
        <position position="191"/>
    </location>
    <ligand>
        <name>a purine D-ribonucleoside</name>
        <dbReference type="ChEBI" id="CHEBI:142355"/>
    </ligand>
</feature>
<accession>A0A916WXZ2</accession>
<gene>
    <name evidence="14" type="ORF">GCM10011492_31490</name>
</gene>
<evidence type="ECO:0000313" key="15">
    <source>
        <dbReference type="Proteomes" id="UP000636793"/>
    </source>
</evidence>
<comment type="function">
    <text evidence="1">The purine nucleoside phosphorylases catalyze the phosphorolytic breakdown of the N-glycosidic bond in the beta-(deoxy)ribonucleoside molecules, with the formation of the corresponding free purine bases and pentose-1-phosphate. Cleaves guanosine, inosine, 2'-deoxyguanosine and 2'-deoxyinosine.</text>
</comment>
<evidence type="ECO:0000256" key="9">
    <source>
        <dbReference type="ARBA" id="ARBA00031036"/>
    </source>
</evidence>